<feature type="region of interest" description="Disordered" evidence="1">
    <location>
        <begin position="160"/>
        <end position="190"/>
    </location>
</feature>
<dbReference type="AlphaFoldDB" id="A0A549TGN0"/>
<feature type="compositionally biased region" description="Gly residues" evidence="1">
    <location>
        <begin position="181"/>
        <end position="190"/>
    </location>
</feature>
<sequence length="190" mass="20776">MQRVLSVYDWQCLPDGEAAVISSDVEHLRPVRLRVNAPSPLALYVKTEDCEDAIFLAYVQGLDEIQFNITGPYKLFAIGGELWFDTLDGTRADVEPVDATSFTSIVERRARNPELEIMERKMQQNMERRMAALLGVVGERLEENERELLAARTALAAASAAAREQDSGSVSSDTQSEQAPGGTGGQSGGE</sequence>
<name>A0A549TGN0_9HYPH</name>
<evidence type="ECO:0000313" key="3">
    <source>
        <dbReference type="Proteomes" id="UP000316801"/>
    </source>
</evidence>
<organism evidence="2 3">
    <name type="scientific">Rhizobium straminoryzae</name>
    <dbReference type="NCBI Taxonomy" id="1387186"/>
    <lineage>
        <taxon>Bacteria</taxon>
        <taxon>Pseudomonadati</taxon>
        <taxon>Pseudomonadota</taxon>
        <taxon>Alphaproteobacteria</taxon>
        <taxon>Hyphomicrobiales</taxon>
        <taxon>Rhizobiaceae</taxon>
        <taxon>Rhizobium/Agrobacterium group</taxon>
        <taxon>Rhizobium</taxon>
    </lineage>
</organism>
<feature type="compositionally biased region" description="Polar residues" evidence="1">
    <location>
        <begin position="167"/>
        <end position="178"/>
    </location>
</feature>
<gene>
    <name evidence="2" type="ORF">FNA46_03280</name>
</gene>
<reference evidence="2 3" key="1">
    <citation type="submission" date="2019-07" db="EMBL/GenBank/DDBJ databases">
        <title>Ln-dependent methylotrophs.</title>
        <authorList>
            <person name="Tani A."/>
        </authorList>
    </citation>
    <scope>NUCLEOTIDE SEQUENCE [LARGE SCALE GENOMIC DNA]</scope>
    <source>
        <strain evidence="2 3">SM12</strain>
    </source>
</reference>
<keyword evidence="3" id="KW-1185">Reference proteome</keyword>
<proteinExistence type="predicted"/>
<evidence type="ECO:0000256" key="1">
    <source>
        <dbReference type="SAM" id="MobiDB-lite"/>
    </source>
</evidence>
<protein>
    <submittedName>
        <fullName evidence="2">Uncharacterized protein</fullName>
    </submittedName>
</protein>
<dbReference type="EMBL" id="VJMG01000008">
    <property type="protein sequence ID" value="TRL41903.1"/>
    <property type="molecule type" value="Genomic_DNA"/>
</dbReference>
<evidence type="ECO:0000313" key="2">
    <source>
        <dbReference type="EMBL" id="TRL41903.1"/>
    </source>
</evidence>
<dbReference type="RefSeq" id="WP_142880909.1">
    <property type="nucleotide sequence ID" value="NZ_VJMG01000008.1"/>
</dbReference>
<dbReference type="Proteomes" id="UP000316801">
    <property type="component" value="Unassembled WGS sequence"/>
</dbReference>
<comment type="caution">
    <text evidence="2">The sequence shown here is derived from an EMBL/GenBank/DDBJ whole genome shotgun (WGS) entry which is preliminary data.</text>
</comment>
<accession>A0A549TGN0</accession>